<keyword evidence="2" id="KW-1185">Reference proteome</keyword>
<evidence type="ECO:0000313" key="1">
    <source>
        <dbReference type="EMBL" id="THU82394.1"/>
    </source>
</evidence>
<dbReference type="EMBL" id="ML179734">
    <property type="protein sequence ID" value="THU82394.1"/>
    <property type="molecule type" value="Genomic_DNA"/>
</dbReference>
<proteinExistence type="predicted"/>
<evidence type="ECO:0000313" key="2">
    <source>
        <dbReference type="Proteomes" id="UP000297245"/>
    </source>
</evidence>
<feature type="non-terminal residue" evidence="1">
    <location>
        <position position="1"/>
    </location>
</feature>
<protein>
    <submittedName>
        <fullName evidence="1">Uncharacterized protein</fullName>
    </submittedName>
</protein>
<sequence>KTKNGNQFDVRLGRHAVSDGVIPFATIYSSLQDSCLLPIENGNGLASYFVHKTGDSSNQSNIHINYIPSSSPEFKYYHHIKKFRYTSHVPTSDALNFTLHAGPFRYYLPEKTKAAFFEYFKLALIEFAGCGTAWNDPDSKELRELWVKVMPNEMKGQYSQFGGAIREMATESLKGWRNAIGEAAITIVDQILDGKNKEERKSFIEGQIKSTYQNRPYYYPENNVERSEDVFQSRIVSETFATHFEIIKNIPDNSRSEALPKAALILSLIAIIRAFVLSHNGVPPGDFSSDHKAKDSSPRIHRWFEKKKDGTDRVTAQMWSKIIAAAKSHVKPPTSKVL</sequence>
<dbReference type="Proteomes" id="UP000297245">
    <property type="component" value="Unassembled WGS sequence"/>
</dbReference>
<gene>
    <name evidence="1" type="ORF">K435DRAFT_456580</name>
</gene>
<name>A0A4S8L1V7_DENBC</name>
<accession>A0A4S8L1V7</accession>
<reference evidence="1 2" key="1">
    <citation type="journal article" date="2019" name="Nat. Ecol. Evol.">
        <title>Megaphylogeny resolves global patterns of mushroom evolution.</title>
        <authorList>
            <person name="Varga T."/>
            <person name="Krizsan K."/>
            <person name="Foldi C."/>
            <person name="Dima B."/>
            <person name="Sanchez-Garcia M."/>
            <person name="Sanchez-Ramirez S."/>
            <person name="Szollosi G.J."/>
            <person name="Szarkandi J.G."/>
            <person name="Papp V."/>
            <person name="Albert L."/>
            <person name="Andreopoulos W."/>
            <person name="Angelini C."/>
            <person name="Antonin V."/>
            <person name="Barry K.W."/>
            <person name="Bougher N.L."/>
            <person name="Buchanan P."/>
            <person name="Buyck B."/>
            <person name="Bense V."/>
            <person name="Catcheside P."/>
            <person name="Chovatia M."/>
            <person name="Cooper J."/>
            <person name="Damon W."/>
            <person name="Desjardin D."/>
            <person name="Finy P."/>
            <person name="Geml J."/>
            <person name="Haridas S."/>
            <person name="Hughes K."/>
            <person name="Justo A."/>
            <person name="Karasinski D."/>
            <person name="Kautmanova I."/>
            <person name="Kiss B."/>
            <person name="Kocsube S."/>
            <person name="Kotiranta H."/>
            <person name="LaButti K.M."/>
            <person name="Lechner B.E."/>
            <person name="Liimatainen K."/>
            <person name="Lipzen A."/>
            <person name="Lukacs Z."/>
            <person name="Mihaltcheva S."/>
            <person name="Morgado L.N."/>
            <person name="Niskanen T."/>
            <person name="Noordeloos M.E."/>
            <person name="Ohm R.A."/>
            <person name="Ortiz-Santana B."/>
            <person name="Ovrebo C."/>
            <person name="Racz N."/>
            <person name="Riley R."/>
            <person name="Savchenko A."/>
            <person name="Shiryaev A."/>
            <person name="Soop K."/>
            <person name="Spirin V."/>
            <person name="Szebenyi C."/>
            <person name="Tomsovsky M."/>
            <person name="Tulloss R.E."/>
            <person name="Uehling J."/>
            <person name="Grigoriev I.V."/>
            <person name="Vagvolgyi C."/>
            <person name="Papp T."/>
            <person name="Martin F.M."/>
            <person name="Miettinen O."/>
            <person name="Hibbett D.S."/>
            <person name="Nagy L.G."/>
        </authorList>
    </citation>
    <scope>NUCLEOTIDE SEQUENCE [LARGE SCALE GENOMIC DNA]</scope>
    <source>
        <strain evidence="1 2">CBS 962.96</strain>
    </source>
</reference>
<dbReference type="OrthoDB" id="2755811at2759"/>
<dbReference type="AlphaFoldDB" id="A0A4S8L1V7"/>
<organism evidence="1 2">
    <name type="scientific">Dendrothele bispora (strain CBS 962.96)</name>
    <dbReference type="NCBI Taxonomy" id="1314807"/>
    <lineage>
        <taxon>Eukaryota</taxon>
        <taxon>Fungi</taxon>
        <taxon>Dikarya</taxon>
        <taxon>Basidiomycota</taxon>
        <taxon>Agaricomycotina</taxon>
        <taxon>Agaricomycetes</taxon>
        <taxon>Agaricomycetidae</taxon>
        <taxon>Agaricales</taxon>
        <taxon>Agaricales incertae sedis</taxon>
        <taxon>Dendrothele</taxon>
    </lineage>
</organism>